<keyword evidence="3" id="KW-1185">Reference proteome</keyword>
<feature type="region of interest" description="Disordered" evidence="1">
    <location>
        <begin position="186"/>
        <end position="209"/>
    </location>
</feature>
<reference evidence="3" key="1">
    <citation type="submission" date="2011-03" db="EMBL/GenBank/DDBJ databases">
        <title>Version 3 of the genome sequence of Otolemur garnettii (Bushbaby).</title>
        <authorList>
            <consortium name="The Broad Institute Genome Sequencing Platform"/>
            <person name="Di Palma F."/>
            <person name="Johnson J."/>
            <person name="Lander E.S."/>
            <person name="Lindblad-Toh K."/>
            <person name="Jaffe D.B."/>
            <person name="Gnerre S."/>
            <person name="MacCallum I."/>
            <person name="Przybylski D."/>
            <person name="Ribeiro F.J."/>
            <person name="Burton J.N."/>
            <person name="Walker B.J."/>
            <person name="Sharpe T."/>
            <person name="Hall G."/>
        </authorList>
    </citation>
    <scope>NUCLEOTIDE SEQUENCE [LARGE SCALE GENOMIC DNA]</scope>
</reference>
<dbReference type="PANTHER" id="PTHR33517">
    <property type="entry name" value="PROTEIN FAM170B-RELATED"/>
    <property type="match status" value="1"/>
</dbReference>
<dbReference type="GO" id="GO:0005634">
    <property type="term" value="C:nucleus"/>
    <property type="evidence" value="ECO:0007669"/>
    <property type="project" value="TreeGrafter"/>
</dbReference>
<evidence type="ECO:0000256" key="1">
    <source>
        <dbReference type="SAM" id="MobiDB-lite"/>
    </source>
</evidence>
<evidence type="ECO:0000313" key="3">
    <source>
        <dbReference type="Proteomes" id="UP000005225"/>
    </source>
</evidence>
<dbReference type="Proteomes" id="UP000005225">
    <property type="component" value="Unassembled WGS sequence"/>
</dbReference>
<dbReference type="GO" id="GO:0009566">
    <property type="term" value="P:fertilization"/>
    <property type="evidence" value="ECO:0007669"/>
    <property type="project" value="TreeGrafter"/>
</dbReference>
<dbReference type="OMA" id="VSEGFSC"/>
<accession>H0XKS1</accession>
<name>H0XKS1_OTOGA</name>
<evidence type="ECO:0000313" key="2">
    <source>
        <dbReference type="Ensembl" id="ENSOGAP00000016711.1"/>
    </source>
</evidence>
<protein>
    <recommendedName>
        <fullName evidence="4">Family with sequence similarity 170 member A</fullName>
    </recommendedName>
</protein>
<dbReference type="InParanoid" id="H0XKS1"/>
<dbReference type="PANTHER" id="PTHR33517:SF5">
    <property type="entry name" value="FAMILY WITH SEQUENCE SIMILARITY 170 MEMBER A"/>
    <property type="match status" value="1"/>
</dbReference>
<sequence>MKQKQKRKHLESTYSLQTAKKSREFWKSQEDAPETCVVVPAWRQAAGENSSASEYLSCISSACKLILDGNRQLHQDTPFPGSSTMPLPKGLEQGKTSSAFSHVYFPSHLAKRPFMSSAHMKEERVIKIYYMYVQMKRGVAISWDGEKELEPSQTKTSIKEMTFPERIHPEVDLSLMSTKEFLIDSESSLDSKGQEDREEARGLAEPPALEENRARTPDWLVALDSGFRCMACCRVFPSVEALQKHVQHGVSEGFSCHVFHLAMAWL</sequence>
<evidence type="ECO:0008006" key="4">
    <source>
        <dbReference type="Google" id="ProtNLM"/>
    </source>
</evidence>
<proteinExistence type="predicted"/>
<dbReference type="InterPro" id="IPR040879">
    <property type="entry name" value="Spt46-like"/>
</dbReference>
<dbReference type="AlphaFoldDB" id="H0XKS1"/>
<dbReference type="Ensembl" id="ENSOGAT00000024600.1">
    <property type="protein sequence ID" value="ENSOGAP00000016711.1"/>
    <property type="gene ID" value="ENSOGAG00000027562.1"/>
</dbReference>
<organism evidence="2 3">
    <name type="scientific">Otolemur garnettii</name>
    <name type="common">Small-eared galago</name>
    <name type="synonym">Garnett's greater bushbaby</name>
    <dbReference type="NCBI Taxonomy" id="30611"/>
    <lineage>
        <taxon>Eukaryota</taxon>
        <taxon>Metazoa</taxon>
        <taxon>Chordata</taxon>
        <taxon>Craniata</taxon>
        <taxon>Vertebrata</taxon>
        <taxon>Euteleostomi</taxon>
        <taxon>Mammalia</taxon>
        <taxon>Eutheria</taxon>
        <taxon>Euarchontoglires</taxon>
        <taxon>Primates</taxon>
        <taxon>Strepsirrhini</taxon>
        <taxon>Lorisiformes</taxon>
        <taxon>Galagidae</taxon>
        <taxon>Otolemur</taxon>
    </lineage>
</organism>
<reference evidence="2" key="2">
    <citation type="submission" date="2025-08" db="UniProtKB">
        <authorList>
            <consortium name="Ensembl"/>
        </authorList>
    </citation>
    <scope>IDENTIFICATION</scope>
</reference>
<dbReference type="eggNOG" id="ENOG502TH7G">
    <property type="taxonomic scope" value="Eukaryota"/>
</dbReference>
<feature type="compositionally biased region" description="Basic and acidic residues" evidence="1">
    <location>
        <begin position="192"/>
        <end position="202"/>
    </location>
</feature>
<dbReference type="EMBL" id="AAQR03059109">
    <property type="status" value="NOT_ANNOTATED_CDS"/>
    <property type="molecule type" value="Genomic_DNA"/>
</dbReference>
<dbReference type="HOGENOM" id="CLU_062038_2_0_1"/>
<dbReference type="GeneTree" id="ENSGT00940000163833"/>
<dbReference type="Pfam" id="PF17734">
    <property type="entry name" value="Spt46"/>
    <property type="match status" value="1"/>
</dbReference>
<reference evidence="2" key="3">
    <citation type="submission" date="2025-09" db="UniProtKB">
        <authorList>
            <consortium name="Ensembl"/>
        </authorList>
    </citation>
    <scope>IDENTIFICATION</scope>
</reference>